<reference evidence="2" key="1">
    <citation type="submission" date="2021-01" db="UniProtKB">
        <authorList>
            <consortium name="EnsemblMetazoa"/>
        </authorList>
    </citation>
    <scope>IDENTIFICATION</scope>
</reference>
<feature type="region of interest" description="Disordered" evidence="1">
    <location>
        <begin position="70"/>
        <end position="111"/>
    </location>
</feature>
<name>A0A7M7PX22_NASVI</name>
<dbReference type="Proteomes" id="UP000002358">
    <property type="component" value="Chromosome 1"/>
</dbReference>
<organism evidence="2 3">
    <name type="scientific">Nasonia vitripennis</name>
    <name type="common">Parasitic wasp</name>
    <dbReference type="NCBI Taxonomy" id="7425"/>
    <lineage>
        <taxon>Eukaryota</taxon>
        <taxon>Metazoa</taxon>
        <taxon>Ecdysozoa</taxon>
        <taxon>Arthropoda</taxon>
        <taxon>Hexapoda</taxon>
        <taxon>Insecta</taxon>
        <taxon>Pterygota</taxon>
        <taxon>Neoptera</taxon>
        <taxon>Endopterygota</taxon>
        <taxon>Hymenoptera</taxon>
        <taxon>Apocrita</taxon>
        <taxon>Proctotrupomorpha</taxon>
        <taxon>Chalcidoidea</taxon>
        <taxon>Pteromalidae</taxon>
        <taxon>Pteromalinae</taxon>
        <taxon>Nasonia</taxon>
    </lineage>
</organism>
<evidence type="ECO:0000313" key="3">
    <source>
        <dbReference type="Proteomes" id="UP000002358"/>
    </source>
</evidence>
<proteinExistence type="predicted"/>
<dbReference type="RefSeq" id="XP_031776773.1">
    <property type="nucleotide sequence ID" value="XM_031920913.1"/>
</dbReference>
<evidence type="ECO:0000256" key="1">
    <source>
        <dbReference type="SAM" id="MobiDB-lite"/>
    </source>
</evidence>
<protein>
    <submittedName>
        <fullName evidence="2">Uncharacterized protein</fullName>
    </submittedName>
</protein>
<dbReference type="EnsemblMetazoa" id="XM_031920913">
    <property type="protein sequence ID" value="XP_031776773"/>
    <property type="gene ID" value="LOC116415758"/>
</dbReference>
<dbReference type="AlphaFoldDB" id="A0A7M7PX22"/>
<keyword evidence="3" id="KW-1185">Reference proteome</keyword>
<dbReference type="GeneID" id="116415758"/>
<accession>A0A7M7PX22</accession>
<dbReference type="InParanoid" id="A0A7M7PX22"/>
<sequence length="167" mass="19051">MPQKASEGSEEKVLSTISFTKNLNATKLPQEILWILYQVSFELNCGLSTSSRLLSMPKVEKKIACPLSSPRVRSSRQYKENQNPNNVKFFRPVRPEKTKRKSTKPPSLVTPTTINAVPQKMSRSFLVNSENHLSSSHLDMPLLDKEHPNKTNFNYDLCSCFLHMPMI</sequence>
<dbReference type="KEGG" id="nvi:116415758"/>
<evidence type="ECO:0000313" key="2">
    <source>
        <dbReference type="EnsemblMetazoa" id="XP_031776773"/>
    </source>
</evidence>